<dbReference type="InterPro" id="IPR029063">
    <property type="entry name" value="SAM-dependent_MTases_sf"/>
</dbReference>
<name>A0A418WGL1_9PROT</name>
<dbReference type="Gene3D" id="3.40.50.150">
    <property type="entry name" value="Vaccinia Virus protein VP39"/>
    <property type="match status" value="1"/>
</dbReference>
<keyword evidence="1" id="KW-0808">Transferase</keyword>
<protein>
    <submittedName>
        <fullName evidence="1">Class I SAM-dependent methyltransferase</fullName>
    </submittedName>
</protein>
<sequence>MGSSTAQYGTAALGRYIEGGHKKVDGWLSPLDAHLTALIAMIQAEEGVAGSVGEIGVHHGRLFIALALATKAGERAFAADLFAEQAANIDRSGEGDEAAFARNMARFQVDAARVDTFRGNSMDLKWPMVEGKVGARARLFSVDGGHTEEVAANDLRLADDGLHERGVVILDDYFNVEFPAVSVALNKVMFERPGHLAAFAIGDNKLFLCRPAVAAHYRDRLNALVADRFKVHNTLMFGRELAVFRTPRGLLLRIRQSALARRLRDHPVGRWLKPLVRRILQG</sequence>
<dbReference type="OrthoDB" id="7192174at2"/>
<proteinExistence type="predicted"/>
<evidence type="ECO:0000313" key="1">
    <source>
        <dbReference type="EMBL" id="RJF89118.1"/>
    </source>
</evidence>
<accession>A0A418WGL1</accession>
<comment type="caution">
    <text evidence="1">The sequence shown here is derived from an EMBL/GenBank/DDBJ whole genome shotgun (WGS) entry which is preliminary data.</text>
</comment>
<dbReference type="GO" id="GO:0008168">
    <property type="term" value="F:methyltransferase activity"/>
    <property type="evidence" value="ECO:0007669"/>
    <property type="project" value="UniProtKB-KW"/>
</dbReference>
<dbReference type="SUPFAM" id="SSF53335">
    <property type="entry name" value="S-adenosyl-L-methionine-dependent methyltransferases"/>
    <property type="match status" value="1"/>
</dbReference>
<gene>
    <name evidence="1" type="ORF">D3874_20820</name>
</gene>
<keyword evidence="1" id="KW-0489">Methyltransferase</keyword>
<evidence type="ECO:0000313" key="2">
    <source>
        <dbReference type="Proteomes" id="UP000284605"/>
    </source>
</evidence>
<dbReference type="Pfam" id="PF13578">
    <property type="entry name" value="Methyltransf_24"/>
    <property type="match status" value="1"/>
</dbReference>
<dbReference type="Proteomes" id="UP000284605">
    <property type="component" value="Unassembled WGS sequence"/>
</dbReference>
<keyword evidence="2" id="KW-1185">Reference proteome</keyword>
<dbReference type="AlphaFoldDB" id="A0A418WGL1"/>
<dbReference type="RefSeq" id="WP_119780357.1">
    <property type="nucleotide sequence ID" value="NZ_QYUK01000011.1"/>
</dbReference>
<dbReference type="GO" id="GO:0032259">
    <property type="term" value="P:methylation"/>
    <property type="evidence" value="ECO:0007669"/>
    <property type="project" value="UniProtKB-KW"/>
</dbReference>
<organism evidence="1 2">
    <name type="scientific">Oleomonas cavernae</name>
    <dbReference type="NCBI Taxonomy" id="2320859"/>
    <lineage>
        <taxon>Bacteria</taxon>
        <taxon>Pseudomonadati</taxon>
        <taxon>Pseudomonadota</taxon>
        <taxon>Alphaproteobacteria</taxon>
        <taxon>Acetobacterales</taxon>
        <taxon>Acetobacteraceae</taxon>
        <taxon>Oleomonas</taxon>
    </lineage>
</organism>
<dbReference type="EMBL" id="QYUK01000011">
    <property type="protein sequence ID" value="RJF89118.1"/>
    <property type="molecule type" value="Genomic_DNA"/>
</dbReference>
<reference evidence="1 2" key="1">
    <citation type="submission" date="2018-09" db="EMBL/GenBank/DDBJ databases">
        <authorList>
            <person name="Zhu H."/>
        </authorList>
    </citation>
    <scope>NUCLEOTIDE SEQUENCE [LARGE SCALE GENOMIC DNA]</scope>
    <source>
        <strain evidence="1 2">K1W22B-8</strain>
    </source>
</reference>